<keyword evidence="2" id="KW-1185">Reference proteome</keyword>
<sequence length="115" mass="13304">MDLFWRITLRAAHATTSRFTGVRPIIGDEPKNTTIISIPHQEARLCFLVGLPDLYGRFSSQNLRNPLKREYCKETTLHFFNSSFEDDPPINAQHLLDDDADWLKIMKFEAPELAQ</sequence>
<evidence type="ECO:0000313" key="2">
    <source>
        <dbReference type="Proteomes" id="UP000499080"/>
    </source>
</evidence>
<name>A0A4Y2IHI2_ARAVE</name>
<protein>
    <submittedName>
        <fullName evidence="1">Uncharacterized protein</fullName>
    </submittedName>
</protein>
<evidence type="ECO:0000313" key="1">
    <source>
        <dbReference type="EMBL" id="GBM77237.1"/>
    </source>
</evidence>
<dbReference type="AlphaFoldDB" id="A0A4Y2IHI2"/>
<organism evidence="1 2">
    <name type="scientific">Araneus ventricosus</name>
    <name type="common">Orbweaver spider</name>
    <name type="synonym">Epeira ventricosa</name>
    <dbReference type="NCBI Taxonomy" id="182803"/>
    <lineage>
        <taxon>Eukaryota</taxon>
        <taxon>Metazoa</taxon>
        <taxon>Ecdysozoa</taxon>
        <taxon>Arthropoda</taxon>
        <taxon>Chelicerata</taxon>
        <taxon>Arachnida</taxon>
        <taxon>Araneae</taxon>
        <taxon>Araneomorphae</taxon>
        <taxon>Entelegynae</taxon>
        <taxon>Araneoidea</taxon>
        <taxon>Araneidae</taxon>
        <taxon>Araneus</taxon>
    </lineage>
</organism>
<dbReference type="Proteomes" id="UP000499080">
    <property type="component" value="Unassembled WGS sequence"/>
</dbReference>
<accession>A0A4Y2IHI2</accession>
<proteinExistence type="predicted"/>
<dbReference type="EMBL" id="BGPR01002677">
    <property type="protein sequence ID" value="GBM77237.1"/>
    <property type="molecule type" value="Genomic_DNA"/>
</dbReference>
<reference evidence="1 2" key="1">
    <citation type="journal article" date="2019" name="Sci. Rep.">
        <title>Orb-weaving spider Araneus ventricosus genome elucidates the spidroin gene catalogue.</title>
        <authorList>
            <person name="Kono N."/>
            <person name="Nakamura H."/>
            <person name="Ohtoshi R."/>
            <person name="Moran D.A.P."/>
            <person name="Shinohara A."/>
            <person name="Yoshida Y."/>
            <person name="Fujiwara M."/>
            <person name="Mori M."/>
            <person name="Tomita M."/>
            <person name="Arakawa K."/>
        </authorList>
    </citation>
    <scope>NUCLEOTIDE SEQUENCE [LARGE SCALE GENOMIC DNA]</scope>
</reference>
<comment type="caution">
    <text evidence="1">The sequence shown here is derived from an EMBL/GenBank/DDBJ whole genome shotgun (WGS) entry which is preliminary data.</text>
</comment>
<gene>
    <name evidence="1" type="ORF">AVEN_71036_1</name>
</gene>